<feature type="domain" description="Zn(2)-C6 fungal-type" evidence="6">
    <location>
        <begin position="35"/>
        <end position="72"/>
    </location>
</feature>
<dbReference type="Pfam" id="PF00172">
    <property type="entry name" value="Zn_clus"/>
    <property type="match status" value="1"/>
</dbReference>
<feature type="compositionally biased region" description="Pro residues" evidence="5">
    <location>
        <begin position="145"/>
        <end position="156"/>
    </location>
</feature>
<evidence type="ECO:0000256" key="5">
    <source>
        <dbReference type="SAM" id="MobiDB-lite"/>
    </source>
</evidence>
<keyword evidence="4" id="KW-0539">Nucleus</keyword>
<reference evidence="7 8" key="1">
    <citation type="journal article" date="2020" name="bioRxiv">
        <title>Whole genome comparisons of ergot fungi reveals the divergence and evolution of species within the genus Claviceps are the result of varying mechanisms driving genome evolution and host range expansion.</title>
        <authorList>
            <person name="Wyka S.A."/>
            <person name="Mondo S.J."/>
            <person name="Liu M."/>
            <person name="Dettman J."/>
            <person name="Nalam V."/>
            <person name="Broders K.D."/>
        </authorList>
    </citation>
    <scope>NUCLEOTIDE SEQUENCE [LARGE SCALE GENOMIC DNA]</scope>
    <source>
        <strain evidence="7 8">CCC 1485</strain>
    </source>
</reference>
<dbReference type="PANTHER" id="PTHR31069">
    <property type="entry name" value="OLEATE-ACTIVATED TRANSCRIPTION FACTOR 1-RELATED"/>
    <property type="match status" value="1"/>
</dbReference>
<dbReference type="SUPFAM" id="SSF57701">
    <property type="entry name" value="Zn2/Cys6 DNA-binding domain"/>
    <property type="match status" value="1"/>
</dbReference>
<dbReference type="Proteomes" id="UP000706124">
    <property type="component" value="Unassembled WGS sequence"/>
</dbReference>
<keyword evidence="1" id="KW-0805">Transcription regulation</keyword>
<dbReference type="PANTHER" id="PTHR31069:SF28">
    <property type="entry name" value="ZN(II)2CYS6 TRANSCRIPTION FACTOR (EUROFUNG)"/>
    <property type="match status" value="1"/>
</dbReference>
<keyword evidence="8" id="KW-1185">Reference proteome</keyword>
<evidence type="ECO:0000256" key="1">
    <source>
        <dbReference type="ARBA" id="ARBA00023015"/>
    </source>
</evidence>
<dbReference type="CDD" id="cd00067">
    <property type="entry name" value="GAL4"/>
    <property type="match status" value="1"/>
</dbReference>
<evidence type="ECO:0000256" key="2">
    <source>
        <dbReference type="ARBA" id="ARBA00023125"/>
    </source>
</evidence>
<gene>
    <name evidence="7" type="ORF">E4U60_000557</name>
</gene>
<evidence type="ECO:0000256" key="4">
    <source>
        <dbReference type="ARBA" id="ARBA00023242"/>
    </source>
</evidence>
<evidence type="ECO:0000313" key="7">
    <source>
        <dbReference type="EMBL" id="KAG5940277.1"/>
    </source>
</evidence>
<keyword evidence="2" id="KW-0238">DNA-binding</keyword>
<dbReference type="GO" id="GO:0008270">
    <property type="term" value="F:zinc ion binding"/>
    <property type="evidence" value="ECO:0007669"/>
    <property type="project" value="InterPro"/>
</dbReference>
<keyword evidence="3" id="KW-0804">Transcription</keyword>
<dbReference type="InterPro" id="IPR050675">
    <property type="entry name" value="OAF3"/>
</dbReference>
<feature type="region of interest" description="Disordered" evidence="5">
    <location>
        <begin position="138"/>
        <end position="170"/>
    </location>
</feature>
<sequence length="372" mass="40663">MTAPLPQQPVSAVPDAIAARKRRRRTTGGGAADDCFTCSKRSGVKCDRRRPYCSQCLEIGDECSGYKTQLTWGVGVASRGKLRGLSLPIAQAPPVSRVFEKTAPTSCNRARSTVTGVAAHWTKHQEPVARQGYHHRLLPNDHHLPLPPLPPLPPPRQQQQQQQQQHQYQQQYGNVDILSSLARSAPTQVNSFVSATGHYDYFTAQTPTHDATSPSPQVLQHGWNSIYASGLLQSHDAGPKYPKIPLPLVTDLSSSVDSVSEVNYLSPLDQTYSRDDMHFGSGSSMIFDGYAASQHSSVAHNSSTGLDVLDDYHHHGRVPNSYPTLVYAASEHGAGLDSHHLDPFDSHLEHKPMRECDGLAQPLAACPVFPFS</sequence>
<proteinExistence type="predicted"/>
<name>A0A9P7SH15_9HYPO</name>
<evidence type="ECO:0000313" key="8">
    <source>
        <dbReference type="Proteomes" id="UP000706124"/>
    </source>
</evidence>
<protein>
    <recommendedName>
        <fullName evidence="6">Zn(2)-C6 fungal-type domain-containing protein</fullName>
    </recommendedName>
</protein>
<organism evidence="7 8">
    <name type="scientific">Claviceps pazoutovae</name>
    <dbReference type="NCBI Taxonomy" id="1649127"/>
    <lineage>
        <taxon>Eukaryota</taxon>
        <taxon>Fungi</taxon>
        <taxon>Dikarya</taxon>
        <taxon>Ascomycota</taxon>
        <taxon>Pezizomycotina</taxon>
        <taxon>Sordariomycetes</taxon>
        <taxon>Hypocreomycetidae</taxon>
        <taxon>Hypocreales</taxon>
        <taxon>Clavicipitaceae</taxon>
        <taxon>Claviceps</taxon>
    </lineage>
</organism>
<evidence type="ECO:0000259" key="6">
    <source>
        <dbReference type="Pfam" id="PF00172"/>
    </source>
</evidence>
<dbReference type="InterPro" id="IPR036864">
    <property type="entry name" value="Zn2-C6_fun-type_DNA-bd_sf"/>
</dbReference>
<dbReference type="GO" id="GO:0000981">
    <property type="term" value="F:DNA-binding transcription factor activity, RNA polymerase II-specific"/>
    <property type="evidence" value="ECO:0007669"/>
    <property type="project" value="InterPro"/>
</dbReference>
<comment type="caution">
    <text evidence="7">The sequence shown here is derived from an EMBL/GenBank/DDBJ whole genome shotgun (WGS) entry which is preliminary data.</text>
</comment>
<accession>A0A9P7SH15</accession>
<feature type="compositionally biased region" description="Low complexity" evidence="5">
    <location>
        <begin position="157"/>
        <end position="170"/>
    </location>
</feature>
<dbReference type="InterPro" id="IPR001138">
    <property type="entry name" value="Zn2Cys6_DnaBD"/>
</dbReference>
<feature type="region of interest" description="Disordered" evidence="5">
    <location>
        <begin position="1"/>
        <end position="30"/>
    </location>
</feature>
<dbReference type="OrthoDB" id="3431704at2759"/>
<dbReference type="AlphaFoldDB" id="A0A9P7SH15"/>
<dbReference type="EMBL" id="SRPO01000117">
    <property type="protein sequence ID" value="KAG5940277.1"/>
    <property type="molecule type" value="Genomic_DNA"/>
</dbReference>
<dbReference type="GO" id="GO:0003677">
    <property type="term" value="F:DNA binding"/>
    <property type="evidence" value="ECO:0007669"/>
    <property type="project" value="UniProtKB-KW"/>
</dbReference>
<evidence type="ECO:0000256" key="3">
    <source>
        <dbReference type="ARBA" id="ARBA00023163"/>
    </source>
</evidence>